<dbReference type="FunFam" id="3.30.70.270:FF:000001">
    <property type="entry name" value="Diguanylate cyclase domain protein"/>
    <property type="match status" value="1"/>
</dbReference>
<dbReference type="PROSITE" id="PS50887">
    <property type="entry name" value="GGDEF"/>
    <property type="match status" value="1"/>
</dbReference>
<gene>
    <name evidence="6" type="ORF">HNR38_002456</name>
</gene>
<evidence type="ECO:0000256" key="2">
    <source>
        <dbReference type="ARBA" id="ARBA00012528"/>
    </source>
</evidence>
<feature type="transmembrane region" description="Helical" evidence="4">
    <location>
        <begin position="169"/>
        <end position="186"/>
    </location>
</feature>
<evidence type="ECO:0000313" key="7">
    <source>
        <dbReference type="Proteomes" id="UP000591735"/>
    </source>
</evidence>
<dbReference type="Proteomes" id="UP000591735">
    <property type="component" value="Unassembled WGS sequence"/>
</dbReference>
<evidence type="ECO:0000259" key="5">
    <source>
        <dbReference type="PROSITE" id="PS50887"/>
    </source>
</evidence>
<reference evidence="6 7" key="1">
    <citation type="submission" date="2020-08" db="EMBL/GenBank/DDBJ databases">
        <title>Genomic Encyclopedia of Type Strains, Phase IV (KMG-IV): sequencing the most valuable type-strain genomes for metagenomic binning, comparative biology and taxonomic classification.</title>
        <authorList>
            <person name="Goeker M."/>
        </authorList>
    </citation>
    <scope>NUCLEOTIDE SEQUENCE [LARGE SCALE GENOMIC DNA]</scope>
    <source>
        <strain evidence="6 7">DSM 22359</strain>
    </source>
</reference>
<accession>A0A840UGW1</accession>
<comment type="catalytic activity">
    <reaction evidence="3">
        <text>2 GTP = 3',3'-c-di-GMP + 2 diphosphate</text>
        <dbReference type="Rhea" id="RHEA:24898"/>
        <dbReference type="ChEBI" id="CHEBI:33019"/>
        <dbReference type="ChEBI" id="CHEBI:37565"/>
        <dbReference type="ChEBI" id="CHEBI:58805"/>
        <dbReference type="EC" id="2.7.7.65"/>
    </reaction>
</comment>
<dbReference type="GO" id="GO:0052621">
    <property type="term" value="F:diguanylate cyclase activity"/>
    <property type="evidence" value="ECO:0007669"/>
    <property type="project" value="UniProtKB-EC"/>
</dbReference>
<comment type="cofactor">
    <cofactor evidence="1">
        <name>Mg(2+)</name>
        <dbReference type="ChEBI" id="CHEBI:18420"/>
    </cofactor>
</comment>
<feature type="domain" description="GGDEF" evidence="5">
    <location>
        <begin position="238"/>
        <end position="368"/>
    </location>
</feature>
<keyword evidence="7" id="KW-1185">Reference proteome</keyword>
<name>A0A840UGW1_9GAMM</name>
<proteinExistence type="predicted"/>
<protein>
    <recommendedName>
        <fullName evidence="2">diguanylate cyclase</fullName>
        <ecNumber evidence="2">2.7.7.65</ecNumber>
    </recommendedName>
</protein>
<sequence>MKSPRWRRHISWLWLSILCFALLFAVLSYEAGWGQPQVSRYFNNTGKLTDKQLATRARERLQNSLETLLTENPQHPHYPAISQQLNIVYGLLNVPLYLDEYPCAQGTLDRLDRLDRTLATGAPVSHELAASLLLPVIQCVSDIEAGQEAKRTRVALMLLEEIENNRRMLLWWALAGCLAGFGFWALHESQRRAYTRDLHDKLEWMHRASHDPLTGILNRRALDQDLRAAIAEYRAHGQLFSLVLCDIDYFKQYNDALGHPQGDRALKDVVNAIAGALRPGDTLYRYGGEEIAILLAGADREQGQRIAERVLERVRALGIAHPEGIGGILTASAGIALVSDSGPDAEAIIAMADRQLYQAKQSGRDQLF</sequence>
<dbReference type="NCBIfam" id="TIGR00254">
    <property type="entry name" value="GGDEF"/>
    <property type="match status" value="1"/>
</dbReference>
<evidence type="ECO:0000256" key="3">
    <source>
        <dbReference type="ARBA" id="ARBA00034247"/>
    </source>
</evidence>
<evidence type="ECO:0000256" key="4">
    <source>
        <dbReference type="SAM" id="Phobius"/>
    </source>
</evidence>
<dbReference type="RefSeq" id="WP_183704571.1">
    <property type="nucleotide sequence ID" value="NZ_JACHFE010000006.1"/>
</dbReference>
<keyword evidence="4" id="KW-1133">Transmembrane helix</keyword>
<organism evidence="6 7">
    <name type="scientific">Marinobacter oulmenensis</name>
    <dbReference type="NCBI Taxonomy" id="643747"/>
    <lineage>
        <taxon>Bacteria</taxon>
        <taxon>Pseudomonadati</taxon>
        <taxon>Pseudomonadota</taxon>
        <taxon>Gammaproteobacteria</taxon>
        <taxon>Pseudomonadales</taxon>
        <taxon>Marinobacteraceae</taxon>
        <taxon>Marinobacter</taxon>
    </lineage>
</organism>
<evidence type="ECO:0000256" key="1">
    <source>
        <dbReference type="ARBA" id="ARBA00001946"/>
    </source>
</evidence>
<dbReference type="InterPro" id="IPR000160">
    <property type="entry name" value="GGDEF_dom"/>
</dbReference>
<dbReference type="EC" id="2.7.7.65" evidence="2"/>
<dbReference type="InterPro" id="IPR043128">
    <property type="entry name" value="Rev_trsase/Diguanyl_cyclase"/>
</dbReference>
<dbReference type="SMART" id="SM00267">
    <property type="entry name" value="GGDEF"/>
    <property type="match status" value="1"/>
</dbReference>
<dbReference type="SUPFAM" id="SSF55073">
    <property type="entry name" value="Nucleotide cyclase"/>
    <property type="match status" value="1"/>
</dbReference>
<dbReference type="AlphaFoldDB" id="A0A840UGW1"/>
<dbReference type="Pfam" id="PF00990">
    <property type="entry name" value="GGDEF"/>
    <property type="match status" value="1"/>
</dbReference>
<dbReference type="Gene3D" id="3.30.70.270">
    <property type="match status" value="1"/>
</dbReference>
<dbReference type="PANTHER" id="PTHR45138">
    <property type="entry name" value="REGULATORY COMPONENTS OF SENSORY TRANSDUCTION SYSTEM"/>
    <property type="match status" value="1"/>
</dbReference>
<keyword evidence="4" id="KW-0472">Membrane</keyword>
<dbReference type="InterPro" id="IPR029787">
    <property type="entry name" value="Nucleotide_cyclase"/>
</dbReference>
<dbReference type="CDD" id="cd01949">
    <property type="entry name" value="GGDEF"/>
    <property type="match status" value="1"/>
</dbReference>
<dbReference type="EMBL" id="JACHFE010000006">
    <property type="protein sequence ID" value="MBB5321961.1"/>
    <property type="molecule type" value="Genomic_DNA"/>
</dbReference>
<evidence type="ECO:0000313" key="6">
    <source>
        <dbReference type="EMBL" id="MBB5321961.1"/>
    </source>
</evidence>
<dbReference type="InterPro" id="IPR050469">
    <property type="entry name" value="Diguanylate_Cyclase"/>
</dbReference>
<comment type="caution">
    <text evidence="6">The sequence shown here is derived from an EMBL/GenBank/DDBJ whole genome shotgun (WGS) entry which is preliminary data.</text>
</comment>
<keyword evidence="4" id="KW-0812">Transmembrane</keyword>
<dbReference type="PANTHER" id="PTHR45138:SF9">
    <property type="entry name" value="DIGUANYLATE CYCLASE DGCM-RELATED"/>
    <property type="match status" value="1"/>
</dbReference>